<evidence type="ECO:0000256" key="2">
    <source>
        <dbReference type="ARBA" id="ARBA00004496"/>
    </source>
</evidence>
<evidence type="ECO:0000256" key="6">
    <source>
        <dbReference type="ARBA" id="ARBA00022771"/>
    </source>
</evidence>
<dbReference type="Pfam" id="PF12171">
    <property type="entry name" value="zf-C2H2_jaz"/>
    <property type="match status" value="1"/>
</dbReference>
<keyword evidence="7" id="KW-0862">Zinc</keyword>
<keyword evidence="6 10" id="KW-0863">Zinc-finger</keyword>
<feature type="compositionally biased region" description="Basic residues" evidence="11">
    <location>
        <begin position="1"/>
        <end position="17"/>
    </location>
</feature>
<evidence type="ECO:0000256" key="7">
    <source>
        <dbReference type="ARBA" id="ARBA00022833"/>
    </source>
</evidence>
<dbReference type="InterPro" id="IPR013087">
    <property type="entry name" value="Znf_C2H2_type"/>
</dbReference>
<dbReference type="FunFam" id="3.30.160.60:FF:000299">
    <property type="entry name" value="Zinc finger protein 593"/>
    <property type="match status" value="1"/>
</dbReference>
<evidence type="ECO:0000256" key="3">
    <source>
        <dbReference type="ARBA" id="ARBA00022490"/>
    </source>
</evidence>
<keyword evidence="5" id="KW-0479">Metal-binding</keyword>
<dbReference type="InterPro" id="IPR051879">
    <property type="entry name" value="C2H2-ZF_Maturation_Protein"/>
</dbReference>
<keyword evidence="4" id="KW-0690">Ribosome biogenesis</keyword>
<reference evidence="13 14" key="1">
    <citation type="submission" date="2015-06" db="EMBL/GenBank/DDBJ databases">
        <title>Draft genome of the ant-associated black yeast Phialophora attae CBS 131958.</title>
        <authorList>
            <person name="Moreno L.F."/>
            <person name="Stielow B.J."/>
            <person name="de Hoog S."/>
            <person name="Vicente V.A."/>
            <person name="Weiss V.A."/>
            <person name="de Vries M."/>
            <person name="Cruz L.M."/>
            <person name="Souza E.M."/>
        </authorList>
    </citation>
    <scope>NUCLEOTIDE SEQUENCE [LARGE SCALE GENOMIC DNA]</scope>
    <source>
        <strain evidence="13 14">CBS 131958</strain>
    </source>
</reference>
<dbReference type="PROSITE" id="PS00028">
    <property type="entry name" value="ZINC_FINGER_C2H2_1"/>
    <property type="match status" value="1"/>
</dbReference>
<protein>
    <submittedName>
        <fullName evidence="13">Zinc finger protein bud20</fullName>
    </submittedName>
</protein>
<organism evidence="13 14">
    <name type="scientific">Cyphellophora attinorum</name>
    <dbReference type="NCBI Taxonomy" id="1664694"/>
    <lineage>
        <taxon>Eukaryota</taxon>
        <taxon>Fungi</taxon>
        <taxon>Dikarya</taxon>
        <taxon>Ascomycota</taxon>
        <taxon>Pezizomycotina</taxon>
        <taxon>Eurotiomycetes</taxon>
        <taxon>Chaetothyriomycetidae</taxon>
        <taxon>Chaetothyriales</taxon>
        <taxon>Cyphellophoraceae</taxon>
        <taxon>Cyphellophora</taxon>
    </lineage>
</organism>
<dbReference type="Gene3D" id="3.30.160.60">
    <property type="entry name" value="Classic Zinc Finger"/>
    <property type="match status" value="1"/>
</dbReference>
<dbReference type="GO" id="GO:0043021">
    <property type="term" value="F:ribonucleoprotein complex binding"/>
    <property type="evidence" value="ECO:0007669"/>
    <property type="project" value="UniProtKB-ARBA"/>
</dbReference>
<comment type="subcellular location">
    <subcellularLocation>
        <location evidence="2">Cytoplasm</location>
    </subcellularLocation>
    <subcellularLocation>
        <location evidence="1">Nucleus</location>
    </subcellularLocation>
</comment>
<dbReference type="GO" id="GO:0005737">
    <property type="term" value="C:cytoplasm"/>
    <property type="evidence" value="ECO:0007669"/>
    <property type="project" value="UniProtKB-SubCell"/>
</dbReference>
<proteinExistence type="inferred from homology"/>
<dbReference type="GO" id="GO:0005634">
    <property type="term" value="C:nucleus"/>
    <property type="evidence" value="ECO:0007669"/>
    <property type="project" value="UniProtKB-SubCell"/>
</dbReference>
<comment type="caution">
    <text evidence="13">The sequence shown here is derived from an EMBL/GenBank/DDBJ whole genome shotgun (WGS) entry which is preliminary data.</text>
</comment>
<sequence>MTSHAARRMVKTKRHKRGLDQVKEDLKNPRHLAQHKESKAAEDLPGLGAHYCIQCAKYFSDAHNLSEHRRGKAHKRRIRDLKEESHTQKLAEAAVGLGTDNGNKG</sequence>
<dbReference type="InterPro" id="IPR003604">
    <property type="entry name" value="Matrin/U1-like-C_Znf_C2H2"/>
</dbReference>
<feature type="compositionally biased region" description="Basic and acidic residues" evidence="11">
    <location>
        <begin position="18"/>
        <end position="41"/>
    </location>
</feature>
<evidence type="ECO:0000256" key="10">
    <source>
        <dbReference type="PROSITE-ProRule" id="PRU00042"/>
    </source>
</evidence>
<keyword evidence="14" id="KW-1185">Reference proteome</keyword>
<evidence type="ECO:0000256" key="4">
    <source>
        <dbReference type="ARBA" id="ARBA00022517"/>
    </source>
</evidence>
<evidence type="ECO:0000256" key="1">
    <source>
        <dbReference type="ARBA" id="ARBA00004123"/>
    </source>
</evidence>
<dbReference type="PANTHER" id="PTHR46095:SF1">
    <property type="entry name" value="ZINC FINGER PROTEIN 593"/>
    <property type="match status" value="1"/>
</dbReference>
<evidence type="ECO:0000259" key="12">
    <source>
        <dbReference type="PROSITE" id="PS50157"/>
    </source>
</evidence>
<accession>A0A0N1NY78</accession>
<dbReference type="SMART" id="SM00451">
    <property type="entry name" value="ZnF_U1"/>
    <property type="match status" value="1"/>
</dbReference>
<dbReference type="GO" id="GO:0003676">
    <property type="term" value="F:nucleic acid binding"/>
    <property type="evidence" value="ECO:0007669"/>
    <property type="project" value="InterPro"/>
</dbReference>
<dbReference type="VEuPathDB" id="FungiDB:AB675_5800"/>
<dbReference type="PANTHER" id="PTHR46095">
    <property type="entry name" value="ZINC FINGER PROTEIN 593"/>
    <property type="match status" value="1"/>
</dbReference>
<dbReference type="EMBL" id="LFJN01000017">
    <property type="protein sequence ID" value="KPI38865.1"/>
    <property type="molecule type" value="Genomic_DNA"/>
</dbReference>
<dbReference type="GO" id="GO:0042254">
    <property type="term" value="P:ribosome biogenesis"/>
    <property type="evidence" value="ECO:0007669"/>
    <property type="project" value="UniProtKB-KW"/>
</dbReference>
<dbReference type="Proteomes" id="UP000038010">
    <property type="component" value="Unassembled WGS sequence"/>
</dbReference>
<keyword evidence="3" id="KW-0963">Cytoplasm</keyword>
<evidence type="ECO:0000256" key="8">
    <source>
        <dbReference type="ARBA" id="ARBA00023242"/>
    </source>
</evidence>
<dbReference type="PROSITE" id="PS50157">
    <property type="entry name" value="ZINC_FINGER_C2H2_2"/>
    <property type="match status" value="1"/>
</dbReference>
<feature type="region of interest" description="Disordered" evidence="11">
    <location>
        <begin position="1"/>
        <end position="41"/>
    </location>
</feature>
<name>A0A0N1NY78_9EURO</name>
<dbReference type="OrthoDB" id="24683at2759"/>
<gene>
    <name evidence="13" type="ORF">AB675_5800</name>
</gene>
<dbReference type="SUPFAM" id="SSF57667">
    <property type="entry name" value="beta-beta-alpha zinc fingers"/>
    <property type="match status" value="1"/>
</dbReference>
<evidence type="ECO:0000256" key="11">
    <source>
        <dbReference type="SAM" id="MobiDB-lite"/>
    </source>
</evidence>
<evidence type="ECO:0000313" key="14">
    <source>
        <dbReference type="Proteomes" id="UP000038010"/>
    </source>
</evidence>
<dbReference type="RefSeq" id="XP_017998828.1">
    <property type="nucleotide sequence ID" value="XM_018146038.1"/>
</dbReference>
<dbReference type="AlphaFoldDB" id="A0A0N1NY78"/>
<evidence type="ECO:0000256" key="5">
    <source>
        <dbReference type="ARBA" id="ARBA00022723"/>
    </source>
</evidence>
<feature type="domain" description="C2H2-type" evidence="12">
    <location>
        <begin position="50"/>
        <end position="74"/>
    </location>
</feature>
<comment type="similarity">
    <text evidence="9">Belongs to the ZNF593/BUD20 C2H2-type zinc-finger protein family.</text>
</comment>
<dbReference type="InterPro" id="IPR022755">
    <property type="entry name" value="Znf_C2H2_jaz"/>
</dbReference>
<keyword evidence="8" id="KW-0539">Nucleus</keyword>
<dbReference type="InterPro" id="IPR036236">
    <property type="entry name" value="Znf_C2H2_sf"/>
</dbReference>
<dbReference type="GO" id="GO:0008270">
    <property type="term" value="F:zinc ion binding"/>
    <property type="evidence" value="ECO:0007669"/>
    <property type="project" value="UniProtKB-KW"/>
</dbReference>
<evidence type="ECO:0000256" key="9">
    <source>
        <dbReference type="ARBA" id="ARBA00038064"/>
    </source>
</evidence>
<dbReference type="STRING" id="1664694.A0A0N1NY78"/>
<dbReference type="GeneID" id="28737918"/>
<evidence type="ECO:0000313" key="13">
    <source>
        <dbReference type="EMBL" id="KPI38865.1"/>
    </source>
</evidence>